<keyword evidence="4" id="KW-1185">Reference proteome</keyword>
<sequence length="119" mass="13292">MNSHEQQFFKAMGARIAQARKKRGLTQQQMADQLGIAQQTYAHYEVGDVRIPTFALPALGALLGMTPNELLGQTTNPRKAKPGPISKLDQQFERIRQLPRARQQVLMDMLDGVLAQAVH</sequence>
<keyword evidence="1" id="KW-0238">DNA-binding</keyword>
<name>A0AA48KC71_9BACT</name>
<dbReference type="Pfam" id="PF01381">
    <property type="entry name" value="HTH_3"/>
    <property type="match status" value="1"/>
</dbReference>
<accession>A0AA48KC71</accession>
<dbReference type="EMBL" id="AP027081">
    <property type="protein sequence ID" value="BDU76716.1"/>
    <property type="molecule type" value="Genomic_DNA"/>
</dbReference>
<dbReference type="Proteomes" id="UP001228113">
    <property type="component" value="Chromosome"/>
</dbReference>
<feature type="domain" description="HTH cro/C1-type" evidence="2">
    <location>
        <begin position="16"/>
        <end position="70"/>
    </location>
</feature>
<gene>
    <name evidence="3" type="ORF">METESE_16740</name>
</gene>
<dbReference type="PANTHER" id="PTHR46558">
    <property type="entry name" value="TRACRIPTIONAL REGULATORY PROTEIN-RELATED-RELATED"/>
    <property type="match status" value="1"/>
</dbReference>
<dbReference type="Gene3D" id="1.10.260.40">
    <property type="entry name" value="lambda repressor-like DNA-binding domains"/>
    <property type="match status" value="1"/>
</dbReference>
<reference evidence="3" key="1">
    <citation type="journal article" date="2023" name="Int. J. Syst. Evol. Microbiol.">
        <title>Mesoterricola silvestris gen. nov., sp. nov., Mesoterricola sediminis sp. nov., Geothrix oryzae sp. nov., Geothrix edaphica sp. nov., Geothrix rubra sp. nov., and Geothrix limicola sp. nov., six novel members of Acidobacteriota isolated from soils.</title>
        <authorList>
            <person name="Itoh H."/>
            <person name="Sugisawa Y."/>
            <person name="Mise K."/>
            <person name="Xu Z."/>
            <person name="Kuniyasu M."/>
            <person name="Ushijima N."/>
            <person name="Kawano K."/>
            <person name="Kobayashi E."/>
            <person name="Shiratori Y."/>
            <person name="Masuda Y."/>
            <person name="Senoo K."/>
        </authorList>
    </citation>
    <scope>NUCLEOTIDE SEQUENCE</scope>
    <source>
        <strain evidence="3">W786</strain>
    </source>
</reference>
<dbReference type="GO" id="GO:0003677">
    <property type="term" value="F:DNA binding"/>
    <property type="evidence" value="ECO:0007669"/>
    <property type="project" value="UniProtKB-KW"/>
</dbReference>
<evidence type="ECO:0000259" key="2">
    <source>
        <dbReference type="PROSITE" id="PS50943"/>
    </source>
</evidence>
<dbReference type="InterPro" id="IPR010982">
    <property type="entry name" value="Lambda_DNA-bd_dom_sf"/>
</dbReference>
<evidence type="ECO:0000256" key="1">
    <source>
        <dbReference type="ARBA" id="ARBA00023125"/>
    </source>
</evidence>
<evidence type="ECO:0000313" key="4">
    <source>
        <dbReference type="Proteomes" id="UP001228113"/>
    </source>
</evidence>
<organism evidence="3 4">
    <name type="scientific">Mesoterricola sediminis</name>
    <dbReference type="NCBI Taxonomy" id="2927980"/>
    <lineage>
        <taxon>Bacteria</taxon>
        <taxon>Pseudomonadati</taxon>
        <taxon>Acidobacteriota</taxon>
        <taxon>Holophagae</taxon>
        <taxon>Holophagales</taxon>
        <taxon>Holophagaceae</taxon>
        <taxon>Mesoterricola</taxon>
    </lineage>
</organism>
<dbReference type="KEGG" id="msea:METESE_16740"/>
<dbReference type="CDD" id="cd00093">
    <property type="entry name" value="HTH_XRE"/>
    <property type="match status" value="1"/>
</dbReference>
<dbReference type="SUPFAM" id="SSF47413">
    <property type="entry name" value="lambda repressor-like DNA-binding domains"/>
    <property type="match status" value="1"/>
</dbReference>
<dbReference type="InterPro" id="IPR001387">
    <property type="entry name" value="Cro/C1-type_HTH"/>
</dbReference>
<proteinExistence type="predicted"/>
<protein>
    <recommendedName>
        <fullName evidence="2">HTH cro/C1-type domain-containing protein</fullName>
    </recommendedName>
</protein>
<dbReference type="PROSITE" id="PS50943">
    <property type="entry name" value="HTH_CROC1"/>
    <property type="match status" value="1"/>
</dbReference>
<dbReference type="SMART" id="SM00530">
    <property type="entry name" value="HTH_XRE"/>
    <property type="match status" value="1"/>
</dbReference>
<dbReference type="PANTHER" id="PTHR46558:SF11">
    <property type="entry name" value="HTH-TYPE TRANSCRIPTIONAL REGULATOR XRE"/>
    <property type="match status" value="1"/>
</dbReference>
<evidence type="ECO:0000313" key="3">
    <source>
        <dbReference type="EMBL" id="BDU76716.1"/>
    </source>
</evidence>
<dbReference type="AlphaFoldDB" id="A0AA48KC71"/>